<dbReference type="Pfam" id="PF00646">
    <property type="entry name" value="F-box"/>
    <property type="match status" value="2"/>
</dbReference>
<dbReference type="Gene3D" id="1.20.1280.50">
    <property type="match status" value="2"/>
</dbReference>
<comment type="caution">
    <text evidence="2">The sequence shown here is derived from an EMBL/GenBank/DDBJ whole genome shotgun (WGS) entry which is preliminary data.</text>
</comment>
<feature type="domain" description="F-box" evidence="1">
    <location>
        <begin position="404"/>
        <end position="441"/>
    </location>
</feature>
<reference evidence="2 3" key="1">
    <citation type="submission" date="2019-01" db="EMBL/GenBank/DDBJ databases">
        <title>Sequencing of cultivated peanut Arachis hypogaea provides insights into genome evolution and oil improvement.</title>
        <authorList>
            <person name="Chen X."/>
        </authorList>
    </citation>
    <scope>NUCLEOTIDE SEQUENCE [LARGE SCALE GENOMIC DNA]</scope>
    <source>
        <strain evidence="3">cv. Fuhuasheng</strain>
        <tissue evidence="2">Leaves</tissue>
    </source>
</reference>
<feature type="domain" description="F-box" evidence="1">
    <location>
        <begin position="8"/>
        <end position="57"/>
    </location>
</feature>
<protein>
    <recommendedName>
        <fullName evidence="1">F-box domain-containing protein</fullName>
    </recommendedName>
</protein>
<dbReference type="InterPro" id="IPR006527">
    <property type="entry name" value="F-box-assoc_dom_typ1"/>
</dbReference>
<sequence>MRTRMKDLEYEDNLPGDLIREILLRLPVRLLLQLRIRIVCRSWNSLISSPEFAMHHLQRSTLTHPPPLLCWKEAAQRGDIMHCSSQSLILDQSPTFESHPADELFIDGSCNGLLCLSQGFPFETLTLFNPSTRSVSPSVPFECSHECGDDVFCGFGYDNLHDQYKFVMGCTTSSLITDSKVRSGAIVFTFGANPFWKTVAHPVFPYDFLCTINGIFVSGTLNWIVYDPTIDYDELEWFVLTFDLETELFGRLCLPFSRTRSDVIHMPRLQLHNNCLSVCYSTPDMQIICTLWIMKEYGVEESWIKLIEIPFRVGMNAPCDWVAPLLYISQDHNLFAIDESDRKFLLSYRDEELDAIILSACTTILHLKHLNDLNILENQAVVDNLRIASFFKVAKPYSLMTTRMKHLGNLPADLIREILTRLSVRQILQLRIVCRSWNSLICSPEFANHHLHRSTLTQPPPLLCWKEAGRRGDIMHCSSQSLILYRQHQPTAFESHPADGIVIQGSCNGLLCLSQGFPFETLTLFNPSTRSVSPSVPFQCSHECGDDVFCGFGYDILHDQYKFVMGCSASSLITYSKVRSGALVFTFGANPSWKIVNHPVFPYDFVGPRNGIFVSGTLNWIVYHPTIDHFELEWFLLTFDLKKESFGRLCLPITRTRSDVVHLPRLQLHNNRLSVCYRTPNMRIICALWIMKEYGVEESWIKLFEIPCGGMISPCVSVYISEDHNLLALDESDRKFIVYNLRRNKLVSQVSHGYHSITIFLCHESLVSPSHYSPSTHALLGNWTQLNIRHRNLGEASSEASSATEDCMPFMELPNLQHEPIICTLWIMKEHGVEDSWIKLFEIPSQTIKPCFTVGPLYISEDLNLLALNESYFKFVVYNLRQNQLVSQVAHEYHPRTIFLCHESLVSPSHY</sequence>
<dbReference type="AlphaFoldDB" id="A0A444XWE4"/>
<dbReference type="InterPro" id="IPR017451">
    <property type="entry name" value="F-box-assoc_interact_dom"/>
</dbReference>
<dbReference type="Pfam" id="PF07734">
    <property type="entry name" value="FBA_1"/>
    <property type="match status" value="2"/>
</dbReference>
<dbReference type="PROSITE" id="PS50181">
    <property type="entry name" value="FBOX"/>
    <property type="match status" value="2"/>
</dbReference>
<dbReference type="InterPro" id="IPR001810">
    <property type="entry name" value="F-box_dom"/>
</dbReference>
<keyword evidence="3" id="KW-1185">Reference proteome</keyword>
<dbReference type="Proteomes" id="UP000289738">
    <property type="component" value="Chromosome B08"/>
</dbReference>
<dbReference type="NCBIfam" id="TIGR01640">
    <property type="entry name" value="F_box_assoc_1"/>
    <property type="match status" value="2"/>
</dbReference>
<dbReference type="SUPFAM" id="SSF81383">
    <property type="entry name" value="F-box domain"/>
    <property type="match status" value="2"/>
</dbReference>
<dbReference type="PANTHER" id="PTHR31672">
    <property type="entry name" value="BNACNNG10540D PROTEIN"/>
    <property type="match status" value="1"/>
</dbReference>
<accession>A0A444XWE4</accession>
<evidence type="ECO:0000313" key="2">
    <source>
        <dbReference type="EMBL" id="RYQ94119.1"/>
    </source>
</evidence>
<evidence type="ECO:0000259" key="1">
    <source>
        <dbReference type="PROSITE" id="PS50181"/>
    </source>
</evidence>
<gene>
    <name evidence="2" type="ORF">Ahy_B08g089000</name>
</gene>
<name>A0A444XWE4_ARAHY</name>
<dbReference type="InterPro" id="IPR036047">
    <property type="entry name" value="F-box-like_dom_sf"/>
</dbReference>
<dbReference type="EMBL" id="SDMP01000018">
    <property type="protein sequence ID" value="RYQ94119.1"/>
    <property type="molecule type" value="Genomic_DNA"/>
</dbReference>
<organism evidence="2 3">
    <name type="scientific">Arachis hypogaea</name>
    <name type="common">Peanut</name>
    <dbReference type="NCBI Taxonomy" id="3818"/>
    <lineage>
        <taxon>Eukaryota</taxon>
        <taxon>Viridiplantae</taxon>
        <taxon>Streptophyta</taxon>
        <taxon>Embryophyta</taxon>
        <taxon>Tracheophyta</taxon>
        <taxon>Spermatophyta</taxon>
        <taxon>Magnoliopsida</taxon>
        <taxon>eudicotyledons</taxon>
        <taxon>Gunneridae</taxon>
        <taxon>Pentapetalae</taxon>
        <taxon>rosids</taxon>
        <taxon>fabids</taxon>
        <taxon>Fabales</taxon>
        <taxon>Fabaceae</taxon>
        <taxon>Papilionoideae</taxon>
        <taxon>50 kb inversion clade</taxon>
        <taxon>dalbergioids sensu lato</taxon>
        <taxon>Dalbergieae</taxon>
        <taxon>Pterocarpus clade</taxon>
        <taxon>Arachis</taxon>
    </lineage>
</organism>
<dbReference type="PANTHER" id="PTHR31672:SF13">
    <property type="entry name" value="F-BOX PROTEIN CPR30-LIKE"/>
    <property type="match status" value="1"/>
</dbReference>
<dbReference type="SUPFAM" id="SSF50998">
    <property type="entry name" value="Quinoprotein alcohol dehydrogenase-like"/>
    <property type="match status" value="1"/>
</dbReference>
<dbReference type="InterPro" id="IPR011047">
    <property type="entry name" value="Quinoprotein_ADH-like_sf"/>
</dbReference>
<dbReference type="SMART" id="SM00256">
    <property type="entry name" value="FBOX"/>
    <property type="match status" value="2"/>
</dbReference>
<proteinExistence type="predicted"/>
<evidence type="ECO:0000313" key="3">
    <source>
        <dbReference type="Proteomes" id="UP000289738"/>
    </source>
</evidence>
<dbReference type="InterPro" id="IPR050796">
    <property type="entry name" value="SCF_F-box_component"/>
</dbReference>